<keyword evidence="2" id="KW-1185">Reference proteome</keyword>
<evidence type="ECO:0000313" key="1">
    <source>
        <dbReference type="EMBL" id="KAI0084731.1"/>
    </source>
</evidence>
<gene>
    <name evidence="1" type="ORF">BDY19DRAFT_517804</name>
</gene>
<sequence length="192" mass="20651">MEGRERRGEERRGDREEIEIDSPQTPSQTLLHAPLSTPLPTSRGSITTELGLHNPPIRIRFASASRSAYGGFLRESGVFRGMRFSNCTRLTLYFYSREWVAVGVVITSGKKGGGGEGGGRGGGGGGGRGGGAGGELTCSNATFKRSTRRIVSTYSYVEHKKDRFYNDTHRGSEIGGKPRPSFADCVEATCIG</sequence>
<accession>A0ACB8TS27</accession>
<organism evidence="1 2">
    <name type="scientific">Irpex rosettiformis</name>
    <dbReference type="NCBI Taxonomy" id="378272"/>
    <lineage>
        <taxon>Eukaryota</taxon>
        <taxon>Fungi</taxon>
        <taxon>Dikarya</taxon>
        <taxon>Basidiomycota</taxon>
        <taxon>Agaricomycotina</taxon>
        <taxon>Agaricomycetes</taxon>
        <taxon>Polyporales</taxon>
        <taxon>Irpicaceae</taxon>
        <taxon>Irpex</taxon>
    </lineage>
</organism>
<proteinExistence type="predicted"/>
<comment type="caution">
    <text evidence="1">The sequence shown here is derived from an EMBL/GenBank/DDBJ whole genome shotgun (WGS) entry which is preliminary data.</text>
</comment>
<dbReference type="EMBL" id="MU274939">
    <property type="protein sequence ID" value="KAI0084731.1"/>
    <property type="molecule type" value="Genomic_DNA"/>
</dbReference>
<evidence type="ECO:0000313" key="2">
    <source>
        <dbReference type="Proteomes" id="UP001055072"/>
    </source>
</evidence>
<dbReference type="Proteomes" id="UP001055072">
    <property type="component" value="Unassembled WGS sequence"/>
</dbReference>
<protein>
    <submittedName>
        <fullName evidence="1">Uncharacterized protein</fullName>
    </submittedName>
</protein>
<name>A0ACB8TS27_9APHY</name>
<reference evidence="1" key="1">
    <citation type="journal article" date="2021" name="Environ. Microbiol.">
        <title>Gene family expansions and transcriptome signatures uncover fungal adaptations to wood decay.</title>
        <authorList>
            <person name="Hage H."/>
            <person name="Miyauchi S."/>
            <person name="Viragh M."/>
            <person name="Drula E."/>
            <person name="Min B."/>
            <person name="Chaduli D."/>
            <person name="Navarro D."/>
            <person name="Favel A."/>
            <person name="Norest M."/>
            <person name="Lesage-Meessen L."/>
            <person name="Balint B."/>
            <person name="Merenyi Z."/>
            <person name="de Eugenio L."/>
            <person name="Morin E."/>
            <person name="Martinez A.T."/>
            <person name="Baldrian P."/>
            <person name="Stursova M."/>
            <person name="Martinez M.J."/>
            <person name="Novotny C."/>
            <person name="Magnuson J.K."/>
            <person name="Spatafora J.W."/>
            <person name="Maurice S."/>
            <person name="Pangilinan J."/>
            <person name="Andreopoulos W."/>
            <person name="LaButti K."/>
            <person name="Hundley H."/>
            <person name="Na H."/>
            <person name="Kuo A."/>
            <person name="Barry K."/>
            <person name="Lipzen A."/>
            <person name="Henrissat B."/>
            <person name="Riley R."/>
            <person name="Ahrendt S."/>
            <person name="Nagy L.G."/>
            <person name="Grigoriev I.V."/>
            <person name="Martin F."/>
            <person name="Rosso M.N."/>
        </authorList>
    </citation>
    <scope>NUCLEOTIDE SEQUENCE</scope>
    <source>
        <strain evidence="1">CBS 384.51</strain>
    </source>
</reference>